<keyword evidence="2" id="KW-1185">Reference proteome</keyword>
<comment type="caution">
    <text evidence="1">The sequence shown here is derived from an EMBL/GenBank/DDBJ whole genome shotgun (WGS) entry which is preliminary data.</text>
</comment>
<gene>
    <name evidence="1" type="ORF">CCMA1212_005714</name>
</gene>
<proteinExistence type="predicted"/>
<organism evidence="1 2">
    <name type="scientific">Trichoderma ghanense</name>
    <dbReference type="NCBI Taxonomy" id="65468"/>
    <lineage>
        <taxon>Eukaryota</taxon>
        <taxon>Fungi</taxon>
        <taxon>Dikarya</taxon>
        <taxon>Ascomycota</taxon>
        <taxon>Pezizomycotina</taxon>
        <taxon>Sordariomycetes</taxon>
        <taxon>Hypocreomycetidae</taxon>
        <taxon>Hypocreales</taxon>
        <taxon>Hypocreaceae</taxon>
        <taxon>Trichoderma</taxon>
    </lineage>
</organism>
<dbReference type="EMBL" id="PPTA01000007">
    <property type="protein sequence ID" value="TFB02185.1"/>
    <property type="molecule type" value="Genomic_DNA"/>
</dbReference>
<dbReference type="Proteomes" id="UP001642720">
    <property type="component" value="Unassembled WGS sequence"/>
</dbReference>
<accession>A0ABY2H484</accession>
<sequence>MTESMLDRFFSRRGFLWCAKKKHPGNLALAAALGDIDWGVGRKLSKGGRPIVS</sequence>
<dbReference type="GeneID" id="300577411"/>
<name>A0ABY2H484_9HYPO</name>
<evidence type="ECO:0000313" key="1">
    <source>
        <dbReference type="EMBL" id="TFB02185.1"/>
    </source>
</evidence>
<protein>
    <submittedName>
        <fullName evidence="1">Uncharacterized protein</fullName>
    </submittedName>
</protein>
<dbReference type="RefSeq" id="XP_073558386.1">
    <property type="nucleotide sequence ID" value="XM_073702961.1"/>
</dbReference>
<reference evidence="1 2" key="1">
    <citation type="submission" date="2018-01" db="EMBL/GenBank/DDBJ databases">
        <title>Genome characterization of the sugarcane-associated fungus Trichoderma ghanense CCMA-1212 and their application in lignocelulose bioconversion.</title>
        <authorList>
            <person name="Steindorff A.S."/>
            <person name="Mendes T.D."/>
            <person name="Vilela E.S.D."/>
            <person name="Rodrigues D.S."/>
            <person name="Formighieri E.F."/>
            <person name="Melo I.S."/>
            <person name="Favaro L.C.L."/>
        </authorList>
    </citation>
    <scope>NUCLEOTIDE SEQUENCE [LARGE SCALE GENOMIC DNA]</scope>
    <source>
        <strain evidence="1 2">CCMA-1212</strain>
    </source>
</reference>
<evidence type="ECO:0000313" key="2">
    <source>
        <dbReference type="Proteomes" id="UP001642720"/>
    </source>
</evidence>